<dbReference type="Proteomes" id="UP000245753">
    <property type="component" value="Unassembled WGS sequence"/>
</dbReference>
<dbReference type="RefSeq" id="WP_109137166.1">
    <property type="nucleotide sequence ID" value="NZ_QFFN01000009.1"/>
</dbReference>
<evidence type="ECO:0000313" key="1">
    <source>
        <dbReference type="EMBL" id="PWG59987.1"/>
    </source>
</evidence>
<keyword evidence="2" id="KW-1185">Reference proteome</keyword>
<sequence>MNDGNASRDDDASKDGITLVTEFFPIGRDGWNDFTRSDDKYFDYFEVWARIRNDLVVFTIPEYVDRVYAIRRRFGRENTVVVPVEDYTAIDRPLLTMMERVCKAYRPFSMFPDKPEPSRPLYNYVTSLKYWCMKEAAALAKTDKLAWIDFGFDHGGSSHSPEDYDFLWDYPFEGPVTFFQIHELGDDPLFEIIRRTDTYFQGKFVCDTDFAERFYRDIRSCYVSMLRCGLIDDDQTPPIICVRERPDVYHSLPSSWFSNMDDYCTGREPKRSPRLEPEFLKVGVVLRLAWAKRCLKTLWREFRYQAKRYPL</sequence>
<reference evidence="1 2" key="1">
    <citation type="journal article" date="2018" name="Int. J. Syst. Evol. Microbiol.">
        <title>Bifidobacterium catulorum sp. nov., a novel taxon from the faeces of the baby common marmoset (Callithrix jacchus).</title>
        <authorList>
            <person name="Modesto M."/>
            <person name="Michelini S."/>
            <person name="Oki K."/>
            <person name="Biavati B."/>
            <person name="Watanabe K."/>
            <person name="Mattarelli P."/>
        </authorList>
    </citation>
    <scope>NUCLEOTIDE SEQUENCE [LARGE SCALE GENOMIC DNA]</scope>
    <source>
        <strain evidence="1 2">MRM 8.19</strain>
    </source>
</reference>
<organism evidence="1 2">
    <name type="scientific">Bifidobacterium catulorum</name>
    <dbReference type="NCBI Taxonomy" id="1630173"/>
    <lineage>
        <taxon>Bacteria</taxon>
        <taxon>Bacillati</taxon>
        <taxon>Actinomycetota</taxon>
        <taxon>Actinomycetes</taxon>
        <taxon>Bifidobacteriales</taxon>
        <taxon>Bifidobacteriaceae</taxon>
        <taxon>Bifidobacterium</taxon>
    </lineage>
</organism>
<dbReference type="OrthoDB" id="5678609at2"/>
<gene>
    <name evidence="1" type="ORF">DF200_04930</name>
</gene>
<evidence type="ECO:0000313" key="2">
    <source>
        <dbReference type="Proteomes" id="UP000245753"/>
    </source>
</evidence>
<proteinExistence type="predicted"/>
<dbReference type="EMBL" id="QFFN01000009">
    <property type="protein sequence ID" value="PWG59987.1"/>
    <property type="molecule type" value="Genomic_DNA"/>
</dbReference>
<evidence type="ECO:0008006" key="3">
    <source>
        <dbReference type="Google" id="ProtNLM"/>
    </source>
</evidence>
<dbReference type="AlphaFoldDB" id="A0A2U2MT05"/>
<name>A0A2U2MT05_9BIFI</name>
<dbReference type="InterPro" id="IPR011735">
    <property type="entry name" value="WlaTC/HtrL_glycosyltransf"/>
</dbReference>
<dbReference type="Pfam" id="PF09612">
    <property type="entry name" value="HtrL_YibB"/>
    <property type="match status" value="1"/>
</dbReference>
<comment type="caution">
    <text evidence="1">The sequence shown here is derived from an EMBL/GenBank/DDBJ whole genome shotgun (WGS) entry which is preliminary data.</text>
</comment>
<protein>
    <recommendedName>
        <fullName evidence="3">HtrL family protein</fullName>
    </recommendedName>
</protein>
<accession>A0A2U2MT05</accession>